<evidence type="ECO:0000313" key="2">
    <source>
        <dbReference type="Proteomes" id="UP001054945"/>
    </source>
</evidence>
<comment type="caution">
    <text evidence="1">The sequence shown here is derived from an EMBL/GenBank/DDBJ whole genome shotgun (WGS) entry which is preliminary data.</text>
</comment>
<dbReference type="EMBL" id="BPLR01018695">
    <property type="protein sequence ID" value="GIZ01636.1"/>
    <property type="molecule type" value="Genomic_DNA"/>
</dbReference>
<name>A0AAV4Y2D8_CAEEX</name>
<proteinExistence type="predicted"/>
<reference evidence="1 2" key="1">
    <citation type="submission" date="2021-06" db="EMBL/GenBank/DDBJ databases">
        <title>Caerostris extrusa draft genome.</title>
        <authorList>
            <person name="Kono N."/>
            <person name="Arakawa K."/>
        </authorList>
    </citation>
    <scope>NUCLEOTIDE SEQUENCE [LARGE SCALE GENOMIC DNA]</scope>
</reference>
<keyword evidence="2" id="KW-1185">Reference proteome</keyword>
<dbReference type="Proteomes" id="UP001054945">
    <property type="component" value="Unassembled WGS sequence"/>
</dbReference>
<dbReference type="AlphaFoldDB" id="A0AAV4Y2D8"/>
<gene>
    <name evidence="1" type="ORF">CEXT_132201</name>
</gene>
<sequence length="136" mass="15286">MGSAVVDSARFCLWTRACVKNVVEAIGGCRIIESRATPATSSRLLLFSGWRCRPSERSFVGPSFSGFTAHHKRDLYPQTLCGMNTPAMDIFVIYCKWALLLIQPDFVYGRELVWCFLDILLSVGKISFWKISVLVS</sequence>
<evidence type="ECO:0000313" key="1">
    <source>
        <dbReference type="EMBL" id="GIZ01636.1"/>
    </source>
</evidence>
<organism evidence="1 2">
    <name type="scientific">Caerostris extrusa</name>
    <name type="common">Bark spider</name>
    <name type="synonym">Caerostris bankana</name>
    <dbReference type="NCBI Taxonomy" id="172846"/>
    <lineage>
        <taxon>Eukaryota</taxon>
        <taxon>Metazoa</taxon>
        <taxon>Ecdysozoa</taxon>
        <taxon>Arthropoda</taxon>
        <taxon>Chelicerata</taxon>
        <taxon>Arachnida</taxon>
        <taxon>Araneae</taxon>
        <taxon>Araneomorphae</taxon>
        <taxon>Entelegynae</taxon>
        <taxon>Araneoidea</taxon>
        <taxon>Araneidae</taxon>
        <taxon>Caerostris</taxon>
    </lineage>
</organism>
<accession>A0AAV4Y2D8</accession>
<protein>
    <submittedName>
        <fullName evidence="1">Uncharacterized protein</fullName>
    </submittedName>
</protein>